<dbReference type="Gene3D" id="3.40.50.1980">
    <property type="entry name" value="Nitrogenase molybdenum iron protein domain"/>
    <property type="match status" value="2"/>
</dbReference>
<dbReference type="SUPFAM" id="SSF53807">
    <property type="entry name" value="Helical backbone' metal receptor"/>
    <property type="match status" value="1"/>
</dbReference>
<comment type="similarity">
    <text evidence="2">Belongs to the bacterial solute-binding protein 8 family.</text>
</comment>
<evidence type="ECO:0000259" key="6">
    <source>
        <dbReference type="PROSITE" id="PS50983"/>
    </source>
</evidence>
<reference evidence="7" key="2">
    <citation type="journal article" date="2021" name="J Anim Sci Technol">
        <title>Complete genome sequence of Paenibacillus konkukensis sp. nov. SK3146 as a potential probiotic strain.</title>
        <authorList>
            <person name="Jung H.I."/>
            <person name="Park S."/>
            <person name="Niu K.M."/>
            <person name="Lee S.W."/>
            <person name="Kothari D."/>
            <person name="Yi K.J."/>
            <person name="Kim S.K."/>
        </authorList>
    </citation>
    <scope>NUCLEOTIDE SEQUENCE</scope>
    <source>
        <strain evidence="7">SK3146</strain>
    </source>
</reference>
<reference evidence="7" key="1">
    <citation type="submission" date="2018-02" db="EMBL/GenBank/DDBJ databases">
        <authorList>
            <person name="Kim S.-K."/>
            <person name="Jung H.-I."/>
            <person name="Lee S.-W."/>
        </authorList>
    </citation>
    <scope>NUCLEOTIDE SEQUENCE</scope>
    <source>
        <strain evidence="7">SK3146</strain>
    </source>
</reference>
<dbReference type="Pfam" id="PF01497">
    <property type="entry name" value="Peripla_BP_2"/>
    <property type="match status" value="1"/>
</dbReference>
<gene>
    <name evidence="7" type="primary">yfiY_6</name>
    <name evidence="7" type="ORF">SK3146_03436</name>
</gene>
<dbReference type="Proteomes" id="UP001057134">
    <property type="component" value="Chromosome"/>
</dbReference>
<dbReference type="RefSeq" id="WP_249859991.1">
    <property type="nucleotide sequence ID" value="NZ_CP027059.1"/>
</dbReference>
<protein>
    <submittedName>
        <fullName evidence="7">Siderophore-binding lipoprotein YfiY</fullName>
    </submittedName>
</protein>
<keyword evidence="8" id="KW-1185">Reference proteome</keyword>
<evidence type="ECO:0000313" key="8">
    <source>
        <dbReference type="Proteomes" id="UP001057134"/>
    </source>
</evidence>
<dbReference type="InterPro" id="IPR051313">
    <property type="entry name" value="Bact_iron-sidero_bind"/>
</dbReference>
<sequence length="326" mass="36501">MYRQHRMKWIVPLLLMTFMIGIAAGCAGKPNASGDTGAAPKQEPTAQERTVKHLLGETVIKGEPSKIVSLHPWLTDFMLSMGLTPVAAPSSGPNSNKFSWYLEDKLTATKNIGWQIPQVNLESVLAAEPDLIVANQNHEKVYGQLSQIAPTIAIEPLKDDKGNRKMRETFLAFAQMLNKEAQAKQAIAGYDEHAKQAKEQVKQKIGNQTVMFLRVTDKDLRYYSPALFEVLYSDLALTPPPSIPDSSKSYEALSIEKLPEINPDHIFLLVENQDKVTEIEQLSLWKQLNAVKNGHVYKVDYDLWFQGFGPIANEKMLDDAVKKLVQ</sequence>
<dbReference type="InterPro" id="IPR002491">
    <property type="entry name" value="ABC_transptr_periplasmic_BD"/>
</dbReference>
<organism evidence="7 8">
    <name type="scientific">Paenibacillus konkukensis</name>
    <dbReference type="NCBI Taxonomy" id="2020716"/>
    <lineage>
        <taxon>Bacteria</taxon>
        <taxon>Bacillati</taxon>
        <taxon>Bacillota</taxon>
        <taxon>Bacilli</taxon>
        <taxon>Bacillales</taxon>
        <taxon>Paenibacillaceae</taxon>
        <taxon>Paenibacillus</taxon>
    </lineage>
</organism>
<feature type="signal peptide" evidence="5">
    <location>
        <begin position="1"/>
        <end position="23"/>
    </location>
</feature>
<feature type="domain" description="Fe/B12 periplasmic-binding" evidence="6">
    <location>
        <begin position="66"/>
        <end position="326"/>
    </location>
</feature>
<keyword evidence="7" id="KW-0449">Lipoprotein</keyword>
<proteinExistence type="inferred from homology"/>
<name>A0ABY4RPV7_9BACL</name>
<keyword evidence="4 5" id="KW-0732">Signal</keyword>
<evidence type="ECO:0000256" key="2">
    <source>
        <dbReference type="ARBA" id="ARBA00008814"/>
    </source>
</evidence>
<dbReference type="PANTHER" id="PTHR30532:SF21">
    <property type="entry name" value="SIDEROPHORE-BINDING LIPOPROTEIN YFIY-RELATED"/>
    <property type="match status" value="1"/>
</dbReference>
<comment type="subcellular location">
    <subcellularLocation>
        <location evidence="1">Cell envelope</location>
    </subcellularLocation>
</comment>
<dbReference type="CDD" id="cd01146">
    <property type="entry name" value="FhuD"/>
    <property type="match status" value="1"/>
</dbReference>
<dbReference type="EMBL" id="CP027059">
    <property type="protein sequence ID" value="UQZ84203.1"/>
    <property type="molecule type" value="Genomic_DNA"/>
</dbReference>
<evidence type="ECO:0000256" key="5">
    <source>
        <dbReference type="SAM" id="SignalP"/>
    </source>
</evidence>
<dbReference type="PANTHER" id="PTHR30532">
    <property type="entry name" value="IRON III DICITRATE-BINDING PERIPLASMIC PROTEIN"/>
    <property type="match status" value="1"/>
</dbReference>
<dbReference type="PROSITE" id="PS51257">
    <property type="entry name" value="PROKAR_LIPOPROTEIN"/>
    <property type="match status" value="1"/>
</dbReference>
<evidence type="ECO:0000256" key="4">
    <source>
        <dbReference type="ARBA" id="ARBA00022729"/>
    </source>
</evidence>
<evidence type="ECO:0000256" key="1">
    <source>
        <dbReference type="ARBA" id="ARBA00004196"/>
    </source>
</evidence>
<feature type="chain" id="PRO_5047272536" evidence="5">
    <location>
        <begin position="24"/>
        <end position="326"/>
    </location>
</feature>
<dbReference type="PROSITE" id="PS50983">
    <property type="entry name" value="FE_B12_PBP"/>
    <property type="match status" value="1"/>
</dbReference>
<accession>A0ABY4RPV7</accession>
<evidence type="ECO:0000256" key="3">
    <source>
        <dbReference type="ARBA" id="ARBA00022448"/>
    </source>
</evidence>
<keyword evidence="3" id="KW-0813">Transport</keyword>
<evidence type="ECO:0000313" key="7">
    <source>
        <dbReference type="EMBL" id="UQZ84203.1"/>
    </source>
</evidence>